<dbReference type="EMBL" id="UINC01063232">
    <property type="protein sequence ID" value="SVB90646.1"/>
    <property type="molecule type" value="Genomic_DNA"/>
</dbReference>
<accession>A0A382HTG0</accession>
<evidence type="ECO:0000313" key="2">
    <source>
        <dbReference type="EMBL" id="SVB90646.1"/>
    </source>
</evidence>
<dbReference type="PROSITE" id="PS51257">
    <property type="entry name" value="PROKAR_LIPOPROTEIN"/>
    <property type="match status" value="1"/>
</dbReference>
<feature type="domain" description="Cytochrome P460" evidence="1">
    <location>
        <begin position="73"/>
        <end position="169"/>
    </location>
</feature>
<dbReference type="Gene3D" id="3.50.70.20">
    <property type="entry name" value="Cytochrome P460"/>
    <property type="match status" value="1"/>
</dbReference>
<reference evidence="2" key="1">
    <citation type="submission" date="2018-05" db="EMBL/GenBank/DDBJ databases">
        <authorList>
            <person name="Lanie J.A."/>
            <person name="Ng W.-L."/>
            <person name="Kazmierczak K.M."/>
            <person name="Andrzejewski T.M."/>
            <person name="Davidsen T.M."/>
            <person name="Wayne K.J."/>
            <person name="Tettelin H."/>
            <person name="Glass J.I."/>
            <person name="Rusch D."/>
            <person name="Podicherti R."/>
            <person name="Tsui H.-C.T."/>
            <person name="Winkler M.E."/>
        </authorList>
    </citation>
    <scope>NUCLEOTIDE SEQUENCE</scope>
</reference>
<organism evidence="2">
    <name type="scientific">marine metagenome</name>
    <dbReference type="NCBI Taxonomy" id="408172"/>
    <lineage>
        <taxon>unclassified sequences</taxon>
        <taxon>metagenomes</taxon>
        <taxon>ecological metagenomes</taxon>
    </lineage>
</organism>
<sequence length="185" mass="20874">MKWNNKVIIVCGLVLCPIMILMGCSGLRAGAGKVSTDGMVKITQKRIPMDLKVMTLCGPPPALFNPHTRAKVDVYANPTAIEYRRKNPKEFVYPIGSMFVKKKFSKGKKQENPDEIATVMVKKANTGKISDWTFNFLRLSDGNLLNPKTPPGQHSCIKCHQRYEKRGYISRESEFALQEFLSIHN</sequence>
<proteinExistence type="predicted"/>
<protein>
    <recommendedName>
        <fullName evidence="1">Cytochrome P460 domain-containing protein</fullName>
    </recommendedName>
</protein>
<dbReference type="InterPro" id="IPR032033">
    <property type="entry name" value="Cytochrome_P460"/>
</dbReference>
<gene>
    <name evidence="2" type="ORF">METZ01_LOCUS243500</name>
</gene>
<name>A0A382HTG0_9ZZZZ</name>
<evidence type="ECO:0000259" key="1">
    <source>
        <dbReference type="Pfam" id="PF16694"/>
    </source>
</evidence>
<dbReference type="InterPro" id="IPR038142">
    <property type="entry name" value="Cytochrome_P460_sp"/>
</dbReference>
<dbReference type="AlphaFoldDB" id="A0A382HTG0"/>
<dbReference type="Pfam" id="PF16694">
    <property type="entry name" value="Cytochrome_P460"/>
    <property type="match status" value="1"/>
</dbReference>